<dbReference type="InterPro" id="IPR020615">
    <property type="entry name" value="Thiolase_acyl_enz_int_AS"/>
</dbReference>
<comment type="pathway">
    <text evidence="1">Lipid metabolism.</text>
</comment>
<sequence length="378" mass="38485">MTNAVIAGYVRSPFTPARKGALAKVRPDDLAAQVVKGLVEKTGIDPNAIEDLILGCAFPEGEQGFNVARLITFIAGLPRSVGGVTVNRFCGSSMQSIHQAAGAIAIGAGDVFICAGVESMTRVPMMGFNPLPNPELYKAMPEAYMGMGDTAENVAAKYSLTRADQEAFAVESHKRAASAQAAGKFTDEIIPIQTKDGVVSEDGCIRAETTAEGLADLKPAFKADGVVTAGTSSPLTDGASAVLVCSEEYAAKNGLTPIARIKSVAVDGCLPEIMGIGPIGASKKALSRAGLTSADIDVTELNEAFSSQAMASISDLGLDGAKVNIDGGALAIGHPLGATGARIVGKAAAILKRDGGKYALASQCIGGGQGIATILEAM</sequence>
<dbReference type="InterPro" id="IPR020617">
    <property type="entry name" value="Thiolase_C"/>
</dbReference>
<dbReference type="Proteomes" id="UP000253061">
    <property type="component" value="Unassembled WGS sequence"/>
</dbReference>
<evidence type="ECO:0000313" key="11">
    <source>
        <dbReference type="EMBL" id="RCK24298.1"/>
    </source>
</evidence>
<dbReference type="PANTHER" id="PTHR43853:SF21">
    <property type="entry name" value="STEROID 3-KETOACYL-COA THIOLASE"/>
    <property type="match status" value="1"/>
</dbReference>
<feature type="domain" description="Thiolase N-terminal" evidence="9">
    <location>
        <begin position="5"/>
        <end position="248"/>
    </location>
</feature>
<dbReference type="InterPro" id="IPR002155">
    <property type="entry name" value="Thiolase"/>
</dbReference>
<evidence type="ECO:0000259" key="10">
    <source>
        <dbReference type="Pfam" id="PF02803"/>
    </source>
</evidence>
<feature type="active site" description="Acyl-thioester intermediate" evidence="7">
    <location>
        <position position="90"/>
    </location>
</feature>
<dbReference type="GO" id="GO:0003985">
    <property type="term" value="F:acetyl-CoA C-acetyltransferase activity"/>
    <property type="evidence" value="ECO:0007669"/>
    <property type="project" value="UniProtKB-EC"/>
</dbReference>
<evidence type="ECO:0000256" key="2">
    <source>
        <dbReference type="ARBA" id="ARBA00010982"/>
    </source>
</evidence>
<evidence type="ECO:0000256" key="7">
    <source>
        <dbReference type="PIRSR" id="PIRSR000429-1"/>
    </source>
</evidence>
<dbReference type="PROSITE" id="PS00737">
    <property type="entry name" value="THIOLASE_2"/>
    <property type="match status" value="1"/>
</dbReference>
<dbReference type="EC" id="2.3.1.9" evidence="11"/>
<evidence type="ECO:0000256" key="4">
    <source>
        <dbReference type="ARBA" id="ARBA00022752"/>
    </source>
</evidence>
<keyword evidence="4" id="KW-0583">PHB biosynthesis</keyword>
<reference evidence="11 12" key="1">
    <citation type="submission" date="2014-07" db="EMBL/GenBank/DDBJ databases">
        <title>Draft genome sequence of Thalassospira profundimaris R8-17.</title>
        <authorList>
            <person name="Lai Q."/>
            <person name="Shao Z."/>
        </authorList>
    </citation>
    <scope>NUCLEOTIDE SEQUENCE [LARGE SCALE GENOMIC DNA]</scope>
    <source>
        <strain evidence="11 12">R8-17</strain>
    </source>
</reference>
<dbReference type="InterPro" id="IPR020616">
    <property type="entry name" value="Thiolase_N"/>
</dbReference>
<dbReference type="SUPFAM" id="SSF53901">
    <property type="entry name" value="Thiolase-like"/>
    <property type="match status" value="2"/>
</dbReference>
<gene>
    <name evidence="11" type="ORF">TH6_06245</name>
</gene>
<accession>A0A367VGE7</accession>
<comment type="pathway">
    <text evidence="6">Metabolic intermediate biosynthesis; (R)-mevalonate biosynthesis; (R)-mevalonate from acetyl-CoA: step 1/3.</text>
</comment>
<dbReference type="InterPro" id="IPR016039">
    <property type="entry name" value="Thiolase-like"/>
</dbReference>
<evidence type="ECO:0000313" key="12">
    <source>
        <dbReference type="Proteomes" id="UP000253061"/>
    </source>
</evidence>
<dbReference type="InterPro" id="IPR020613">
    <property type="entry name" value="Thiolase_CS"/>
</dbReference>
<dbReference type="Gene3D" id="3.40.47.10">
    <property type="match status" value="1"/>
</dbReference>
<feature type="active site" description="Proton acceptor" evidence="7">
    <location>
        <position position="364"/>
    </location>
</feature>
<name>A0A367VGE7_9PROT</name>
<dbReference type="Pfam" id="PF00108">
    <property type="entry name" value="Thiolase_N"/>
    <property type="match status" value="1"/>
</dbReference>
<dbReference type="Pfam" id="PF02803">
    <property type="entry name" value="Thiolase_C"/>
    <property type="match status" value="1"/>
</dbReference>
<dbReference type="PROSITE" id="PS00098">
    <property type="entry name" value="THIOLASE_1"/>
    <property type="match status" value="1"/>
</dbReference>
<evidence type="ECO:0000259" key="9">
    <source>
        <dbReference type="Pfam" id="PF00108"/>
    </source>
</evidence>
<keyword evidence="5 8" id="KW-0012">Acyltransferase</keyword>
<comment type="caution">
    <text evidence="11">The sequence shown here is derived from an EMBL/GenBank/DDBJ whole genome shotgun (WGS) entry which is preliminary data.</text>
</comment>
<dbReference type="GO" id="GO:0006635">
    <property type="term" value="P:fatty acid beta-oxidation"/>
    <property type="evidence" value="ECO:0007669"/>
    <property type="project" value="TreeGrafter"/>
</dbReference>
<feature type="domain" description="Thiolase C-terminal" evidence="10">
    <location>
        <begin position="255"/>
        <end position="376"/>
    </location>
</feature>
<dbReference type="NCBIfam" id="TIGR01930">
    <property type="entry name" value="AcCoA-C-Actrans"/>
    <property type="match status" value="1"/>
</dbReference>
<dbReference type="EMBL" id="JPWB01000002">
    <property type="protein sequence ID" value="RCK24298.1"/>
    <property type="molecule type" value="Genomic_DNA"/>
</dbReference>
<dbReference type="AlphaFoldDB" id="A0A367VGE7"/>
<dbReference type="RefSeq" id="WP_062956942.1">
    <property type="nucleotide sequence ID" value="NZ_JPWB01000002.1"/>
</dbReference>
<dbReference type="InterPro" id="IPR050215">
    <property type="entry name" value="Thiolase-like_sf_Thiolase"/>
</dbReference>
<keyword evidence="3 8" id="KW-0808">Transferase</keyword>
<dbReference type="GO" id="GO:0042619">
    <property type="term" value="P:poly-hydroxybutyrate biosynthetic process"/>
    <property type="evidence" value="ECO:0007669"/>
    <property type="project" value="UniProtKB-KW"/>
</dbReference>
<evidence type="ECO:0000256" key="6">
    <source>
        <dbReference type="ARBA" id="ARBA00037924"/>
    </source>
</evidence>
<dbReference type="GO" id="GO:0005737">
    <property type="term" value="C:cytoplasm"/>
    <property type="evidence" value="ECO:0007669"/>
    <property type="project" value="UniProtKB-ARBA"/>
</dbReference>
<comment type="similarity">
    <text evidence="2 8">Belongs to the thiolase-like superfamily. Thiolase family.</text>
</comment>
<evidence type="ECO:0000256" key="8">
    <source>
        <dbReference type="RuleBase" id="RU003557"/>
    </source>
</evidence>
<dbReference type="FunFam" id="3.40.47.10:FF:000010">
    <property type="entry name" value="Acetyl-CoA acetyltransferase (Thiolase)"/>
    <property type="match status" value="1"/>
</dbReference>
<evidence type="ECO:0000256" key="3">
    <source>
        <dbReference type="ARBA" id="ARBA00022679"/>
    </source>
</evidence>
<evidence type="ECO:0000256" key="1">
    <source>
        <dbReference type="ARBA" id="ARBA00005189"/>
    </source>
</evidence>
<feature type="active site" description="Proton acceptor" evidence="7">
    <location>
        <position position="334"/>
    </location>
</feature>
<organism evidence="11 12">
    <name type="scientific">Thalassospira profundimaris</name>
    <dbReference type="NCBI Taxonomy" id="502049"/>
    <lineage>
        <taxon>Bacteria</taxon>
        <taxon>Pseudomonadati</taxon>
        <taxon>Pseudomonadota</taxon>
        <taxon>Alphaproteobacteria</taxon>
        <taxon>Rhodospirillales</taxon>
        <taxon>Thalassospiraceae</taxon>
        <taxon>Thalassospira</taxon>
    </lineage>
</organism>
<evidence type="ECO:0000256" key="5">
    <source>
        <dbReference type="ARBA" id="ARBA00023315"/>
    </source>
</evidence>
<dbReference type="CDD" id="cd00751">
    <property type="entry name" value="thiolase"/>
    <property type="match status" value="1"/>
</dbReference>
<proteinExistence type="inferred from homology"/>
<dbReference type="PIRSF" id="PIRSF000429">
    <property type="entry name" value="Ac-CoA_Ac_transf"/>
    <property type="match status" value="1"/>
</dbReference>
<protein>
    <submittedName>
        <fullName evidence="11">Acetyl-CoA acetyltransferase</fullName>
        <ecNumber evidence="11">2.3.1.9</ecNumber>
    </submittedName>
</protein>
<dbReference type="GO" id="GO:0010124">
    <property type="term" value="P:phenylacetate catabolic process"/>
    <property type="evidence" value="ECO:0007669"/>
    <property type="project" value="TreeGrafter"/>
</dbReference>
<dbReference type="PANTHER" id="PTHR43853">
    <property type="entry name" value="3-KETOACYL-COA THIOLASE, PEROXISOMAL"/>
    <property type="match status" value="1"/>
</dbReference>